<keyword evidence="1 2" id="KW-0732">Signal</keyword>
<dbReference type="Proteomes" id="UP001069802">
    <property type="component" value="Unassembled WGS sequence"/>
</dbReference>
<dbReference type="PANTHER" id="PTHR35936:SF19">
    <property type="entry name" value="AMINO-ACID-BINDING PROTEIN YXEM-RELATED"/>
    <property type="match status" value="1"/>
</dbReference>
<evidence type="ECO:0000313" key="5">
    <source>
        <dbReference type="Proteomes" id="UP001069802"/>
    </source>
</evidence>
<dbReference type="SMART" id="SM00062">
    <property type="entry name" value="PBPb"/>
    <property type="match status" value="1"/>
</dbReference>
<proteinExistence type="predicted"/>
<dbReference type="InterPro" id="IPR001638">
    <property type="entry name" value="Solute-binding_3/MltF_N"/>
</dbReference>
<evidence type="ECO:0000313" key="4">
    <source>
        <dbReference type="EMBL" id="MCZ4279211.1"/>
    </source>
</evidence>
<dbReference type="SUPFAM" id="SSF53850">
    <property type="entry name" value="Periplasmic binding protein-like II"/>
    <property type="match status" value="1"/>
</dbReference>
<gene>
    <name evidence="4" type="ORF">O4H49_00385</name>
</gene>
<feature type="signal peptide" evidence="2">
    <location>
        <begin position="1"/>
        <end position="20"/>
    </location>
</feature>
<protein>
    <submittedName>
        <fullName evidence="4">Transporter substrate-binding domain-containing protein</fullName>
    </submittedName>
</protein>
<evidence type="ECO:0000256" key="2">
    <source>
        <dbReference type="SAM" id="SignalP"/>
    </source>
</evidence>
<dbReference type="EMBL" id="JAPWGY010000001">
    <property type="protein sequence ID" value="MCZ4279211.1"/>
    <property type="molecule type" value="Genomic_DNA"/>
</dbReference>
<dbReference type="PANTHER" id="PTHR35936">
    <property type="entry name" value="MEMBRANE-BOUND LYTIC MUREIN TRANSGLYCOSYLASE F"/>
    <property type="match status" value="1"/>
</dbReference>
<reference evidence="4" key="1">
    <citation type="submission" date="2022-12" db="EMBL/GenBank/DDBJ databases">
        <title>Bacterial isolates from different developmental stages of Nematostella vectensis.</title>
        <authorList>
            <person name="Fraune S."/>
        </authorList>
    </citation>
    <scope>NUCLEOTIDE SEQUENCE</scope>
    <source>
        <strain evidence="4">G21630-S1</strain>
    </source>
</reference>
<feature type="chain" id="PRO_5047412198" evidence="2">
    <location>
        <begin position="21"/>
        <end position="258"/>
    </location>
</feature>
<dbReference type="RefSeq" id="WP_269421426.1">
    <property type="nucleotide sequence ID" value="NZ_JAPWGY010000001.1"/>
</dbReference>
<comment type="caution">
    <text evidence="4">The sequence shown here is derived from an EMBL/GenBank/DDBJ whole genome shotgun (WGS) entry which is preliminary data.</text>
</comment>
<evidence type="ECO:0000256" key="1">
    <source>
        <dbReference type="ARBA" id="ARBA00022729"/>
    </source>
</evidence>
<keyword evidence="5" id="KW-1185">Reference proteome</keyword>
<sequence length="258" mass="29188">MKFVLIFQIFFLSLSSLVQASHETLKAVVPLEKPWGYVDEKGQLVGVVVEYFDALSKELGEPIEVHAVPEKRLKYGLEKGLYDLSVMFWQEGMQEVLTPVMPTVRLDKMVITHKDLVLQSDKDILGLKMAVVRGSNSGSWIDRSDKIEKIGTANYTEALWLMKQKRVEAVIGTLPVLDAAIEHHKMSWEDFSKPYFLNCRVVWLVASKKSWQRVHISTLAAAAKRLSKSDQWEALKGKASGKSLLWLSDHNHLPDAGK</sequence>
<accession>A0ABT4LFU7</accession>
<dbReference type="Gene3D" id="3.40.190.10">
    <property type="entry name" value="Periplasmic binding protein-like II"/>
    <property type="match status" value="2"/>
</dbReference>
<feature type="domain" description="Solute-binding protein family 3/N-terminal" evidence="3">
    <location>
        <begin position="24"/>
        <end position="236"/>
    </location>
</feature>
<name>A0ABT4LFU7_9PROT</name>
<evidence type="ECO:0000259" key="3">
    <source>
        <dbReference type="SMART" id="SM00062"/>
    </source>
</evidence>
<dbReference type="Pfam" id="PF00497">
    <property type="entry name" value="SBP_bac_3"/>
    <property type="match status" value="1"/>
</dbReference>
<organism evidence="4 5">
    <name type="scientific">Kiloniella laminariae</name>
    <dbReference type="NCBI Taxonomy" id="454162"/>
    <lineage>
        <taxon>Bacteria</taxon>
        <taxon>Pseudomonadati</taxon>
        <taxon>Pseudomonadota</taxon>
        <taxon>Alphaproteobacteria</taxon>
        <taxon>Rhodospirillales</taxon>
        <taxon>Kiloniellaceae</taxon>
        <taxon>Kiloniella</taxon>
    </lineage>
</organism>